<feature type="transmembrane region" description="Helical" evidence="1">
    <location>
        <begin position="182"/>
        <end position="201"/>
    </location>
</feature>
<dbReference type="AlphaFoldDB" id="A0A3M2L1N2"/>
<accession>A0A3M2L1N2</accession>
<sequence>MNTNDFRIEWYRWIRSRRALALLVVMIFVGVTAPLLTKHLPDLIGSSSGLQVIKQPEWRDGLQGYIKQSSQLGGVICIVMVCQVCGIRRETPLGIFYFTRTESPRALYVPRMVMSLVVVTAVALAGAICALYETWASFGTLEIRPALGPLAVELCALVLFSALTAGLAAVTRSAAWGGGIAGAVWAAGLFAAAATKISPYLPTSALAPSVVSLTWTDAAKALLPLLALAVAAVVAALVRPIRYSGRARS</sequence>
<evidence type="ECO:0008006" key="4">
    <source>
        <dbReference type="Google" id="ProtNLM"/>
    </source>
</evidence>
<dbReference type="OrthoDB" id="4566601at2"/>
<evidence type="ECO:0000313" key="2">
    <source>
        <dbReference type="EMBL" id="RMI30413.1"/>
    </source>
</evidence>
<organism evidence="2 3">
    <name type="scientific">Nocardia stercoris</name>
    <dbReference type="NCBI Taxonomy" id="2483361"/>
    <lineage>
        <taxon>Bacteria</taxon>
        <taxon>Bacillati</taxon>
        <taxon>Actinomycetota</taxon>
        <taxon>Actinomycetes</taxon>
        <taxon>Mycobacteriales</taxon>
        <taxon>Nocardiaceae</taxon>
        <taxon>Nocardia</taxon>
    </lineage>
</organism>
<keyword evidence="1" id="KW-0472">Membrane</keyword>
<dbReference type="Proteomes" id="UP000279275">
    <property type="component" value="Unassembled WGS sequence"/>
</dbReference>
<dbReference type="RefSeq" id="WP_122190079.1">
    <property type="nucleotide sequence ID" value="NZ_RFFH01000010.1"/>
</dbReference>
<protein>
    <recommendedName>
        <fullName evidence="4">ABC transporter permease</fullName>
    </recommendedName>
</protein>
<name>A0A3M2L1N2_9NOCA</name>
<evidence type="ECO:0000256" key="1">
    <source>
        <dbReference type="SAM" id="Phobius"/>
    </source>
</evidence>
<reference evidence="2 3" key="1">
    <citation type="submission" date="2018-10" db="EMBL/GenBank/DDBJ databases">
        <title>Isolation from cow dung.</title>
        <authorList>
            <person name="Ling L."/>
        </authorList>
    </citation>
    <scope>NUCLEOTIDE SEQUENCE [LARGE SCALE GENOMIC DNA]</scope>
    <source>
        <strain evidence="2 3">NEAU-LL90</strain>
    </source>
</reference>
<feature type="transmembrane region" description="Helical" evidence="1">
    <location>
        <begin position="69"/>
        <end position="87"/>
    </location>
</feature>
<keyword evidence="1" id="KW-1133">Transmembrane helix</keyword>
<dbReference type="EMBL" id="RFFH01000010">
    <property type="protein sequence ID" value="RMI30413.1"/>
    <property type="molecule type" value="Genomic_DNA"/>
</dbReference>
<keyword evidence="3" id="KW-1185">Reference proteome</keyword>
<comment type="caution">
    <text evidence="2">The sequence shown here is derived from an EMBL/GenBank/DDBJ whole genome shotgun (WGS) entry which is preliminary data.</text>
</comment>
<feature type="transmembrane region" description="Helical" evidence="1">
    <location>
        <begin position="20"/>
        <end position="37"/>
    </location>
</feature>
<feature type="transmembrane region" description="Helical" evidence="1">
    <location>
        <begin position="221"/>
        <end position="238"/>
    </location>
</feature>
<keyword evidence="1" id="KW-0812">Transmembrane</keyword>
<feature type="transmembrane region" description="Helical" evidence="1">
    <location>
        <begin position="147"/>
        <end position="170"/>
    </location>
</feature>
<evidence type="ECO:0000313" key="3">
    <source>
        <dbReference type="Proteomes" id="UP000279275"/>
    </source>
</evidence>
<proteinExistence type="predicted"/>
<feature type="transmembrane region" description="Helical" evidence="1">
    <location>
        <begin position="108"/>
        <end position="135"/>
    </location>
</feature>
<gene>
    <name evidence="2" type="ORF">EBN03_22540</name>
</gene>